<accession>A0A7T8GR84</accession>
<reference evidence="2" key="1">
    <citation type="submission" date="2021-01" db="EMBL/GenBank/DDBJ databases">
        <title>Caligus Genome Assembly.</title>
        <authorList>
            <person name="Gallardo-Escarate C."/>
        </authorList>
    </citation>
    <scope>NUCLEOTIDE SEQUENCE [LARGE SCALE GENOMIC DNA]</scope>
</reference>
<gene>
    <name evidence="1" type="ORF">FKW44_021339</name>
</gene>
<keyword evidence="2" id="KW-1185">Reference proteome</keyword>
<sequence>CDDRFQDILNVSDRLSCYILQEVLEAFILQWNLFFHINSSLSCSPVQRRDLDFELV</sequence>
<protein>
    <submittedName>
        <fullName evidence="1">Uncharacterized protein</fullName>
    </submittedName>
</protein>
<dbReference type="Proteomes" id="UP000595437">
    <property type="component" value="Chromosome 15"/>
</dbReference>
<proteinExistence type="predicted"/>
<evidence type="ECO:0000313" key="1">
    <source>
        <dbReference type="EMBL" id="QQP36288.1"/>
    </source>
</evidence>
<dbReference type="EMBL" id="CP045904">
    <property type="protein sequence ID" value="QQP36288.1"/>
    <property type="molecule type" value="Genomic_DNA"/>
</dbReference>
<organism evidence="1 2">
    <name type="scientific">Caligus rogercresseyi</name>
    <name type="common">Sea louse</name>
    <dbReference type="NCBI Taxonomy" id="217165"/>
    <lineage>
        <taxon>Eukaryota</taxon>
        <taxon>Metazoa</taxon>
        <taxon>Ecdysozoa</taxon>
        <taxon>Arthropoda</taxon>
        <taxon>Crustacea</taxon>
        <taxon>Multicrustacea</taxon>
        <taxon>Hexanauplia</taxon>
        <taxon>Copepoda</taxon>
        <taxon>Siphonostomatoida</taxon>
        <taxon>Caligidae</taxon>
        <taxon>Caligus</taxon>
    </lineage>
</organism>
<feature type="non-terminal residue" evidence="1">
    <location>
        <position position="56"/>
    </location>
</feature>
<name>A0A7T8GR84_CALRO</name>
<feature type="non-terminal residue" evidence="1">
    <location>
        <position position="1"/>
    </location>
</feature>
<dbReference type="AlphaFoldDB" id="A0A7T8GR84"/>
<evidence type="ECO:0000313" key="2">
    <source>
        <dbReference type="Proteomes" id="UP000595437"/>
    </source>
</evidence>